<reference evidence="14 15" key="1">
    <citation type="submission" date="2018-01" db="EMBL/GenBank/DDBJ databases">
        <authorList>
            <person name="Fu G.-Y."/>
        </authorList>
    </citation>
    <scope>NUCLEOTIDE SEQUENCE [LARGE SCALE GENOMIC DNA]</scope>
    <source>
        <strain evidence="14 15">SY39</strain>
    </source>
</reference>
<organism evidence="14 15">
    <name type="scientific">Pseudazoarcus pumilus</name>
    <dbReference type="NCBI Taxonomy" id="2067960"/>
    <lineage>
        <taxon>Bacteria</taxon>
        <taxon>Pseudomonadati</taxon>
        <taxon>Pseudomonadota</taxon>
        <taxon>Betaproteobacteria</taxon>
        <taxon>Rhodocyclales</taxon>
        <taxon>Zoogloeaceae</taxon>
        <taxon>Pseudazoarcus</taxon>
    </lineage>
</organism>
<evidence type="ECO:0000256" key="7">
    <source>
        <dbReference type="ARBA" id="ARBA00022840"/>
    </source>
</evidence>
<dbReference type="InterPro" id="IPR004358">
    <property type="entry name" value="Sig_transdc_His_kin-like_C"/>
</dbReference>
<dbReference type="Gene3D" id="1.10.287.130">
    <property type="match status" value="1"/>
</dbReference>
<evidence type="ECO:0000256" key="8">
    <source>
        <dbReference type="ARBA" id="ARBA00023012"/>
    </source>
</evidence>
<sequence>MGEMHDARRTPADTHLHRILDHTDAVVFWKDADGRYRFVNAEFCRLVGRPVEDILGRGDDEVLPGETAARLRANDAVVLRERRMVSFEEAIDVRGERRTYLVSKFPLPGRDGEPCAVAGVATDITRRKRVEDALRQASLAVSAAHGDAVLPELARLLATLVDADWAFIAVRDHDAARRMHVLASWLDGELRENFDYDLENTPCACVVGQQFRIFPEGLLEQFPRDDGFAELGMQSYAGYPLTDAAGSPLGLIAAVSRRPLADADFVESVMKILAVRASAELARERADRVLRASEEAYRATVEAALDCIVTMDEAGCIRGFNSAAEACFGLDAREAVGRNLAEMLIPERFRAAHRDGMARYLAGAGGPFIGRRVEVTAMRADGEEFPAELSVSVADAPEGRLFVGYLRDITAAKQAEAEHTRLEAQLRQAQKMEAIGHLAGGIAHDFNNILTGIKGYLALAAEHPAAQGDARLARYLEQADAASVRARDLIRQMLTFSRARRGTPRPVALAALAAEMAGFLAPMLPSSVRFDVAVDANDTCVQADPVQLEQVLMNLCINARDALGGCGRMRLTVEPAAPVRGVCASCRSEIDGLHVSLSVADDGPGIAPEVFERMFEPFFTTKEVGQGSGMGLATVHGIVHEHGGHVLVDTGAGRGTRFRVVLPPLAAGAAPELARREGTDVPPDALSGRVLVVDDETLVTGFLAELLSARGLDVAVEQDGEAARARVAIDPFVFDLILSDQTMPRMSGMELARAVRALRADLPVLLMSGRADALDPDTLAAVGVSALLHKPVEPEALFAAIARWLDSQDDGVRAQRQGGVQST</sequence>
<keyword evidence="6" id="KW-0418">Kinase</keyword>
<dbReference type="PANTHER" id="PTHR43065">
    <property type="entry name" value="SENSOR HISTIDINE KINASE"/>
    <property type="match status" value="1"/>
</dbReference>
<dbReference type="Gene3D" id="3.30.450.40">
    <property type="match status" value="1"/>
</dbReference>
<dbReference type="SMART" id="SM00388">
    <property type="entry name" value="HisKA"/>
    <property type="match status" value="1"/>
</dbReference>
<dbReference type="Gene3D" id="3.30.450.20">
    <property type="entry name" value="PAS domain"/>
    <property type="match status" value="2"/>
</dbReference>
<dbReference type="PROSITE" id="PS50109">
    <property type="entry name" value="HIS_KIN"/>
    <property type="match status" value="1"/>
</dbReference>
<feature type="domain" description="PAC" evidence="13">
    <location>
        <begin position="78"/>
        <end position="136"/>
    </location>
</feature>
<dbReference type="SUPFAM" id="SSF47384">
    <property type="entry name" value="Homodimeric domain of signal transducing histidine kinase"/>
    <property type="match status" value="1"/>
</dbReference>
<dbReference type="PRINTS" id="PR00344">
    <property type="entry name" value="BCTRLSENSOR"/>
</dbReference>
<keyword evidence="8" id="KW-0902">Two-component regulatory system</keyword>
<dbReference type="SMART" id="SM00448">
    <property type="entry name" value="REC"/>
    <property type="match status" value="1"/>
</dbReference>
<dbReference type="InterPro" id="IPR029016">
    <property type="entry name" value="GAF-like_dom_sf"/>
</dbReference>
<gene>
    <name evidence="14" type="ORF">C0099_14045</name>
</gene>
<dbReference type="Pfam" id="PF01590">
    <property type="entry name" value="GAF"/>
    <property type="match status" value="1"/>
</dbReference>
<evidence type="ECO:0000256" key="1">
    <source>
        <dbReference type="ARBA" id="ARBA00000085"/>
    </source>
</evidence>
<dbReference type="InterPro" id="IPR005467">
    <property type="entry name" value="His_kinase_dom"/>
</dbReference>
<dbReference type="EMBL" id="CP025682">
    <property type="protein sequence ID" value="AUN95958.1"/>
    <property type="molecule type" value="Genomic_DNA"/>
</dbReference>
<accession>A0A2I6S9M1</accession>
<dbReference type="KEGG" id="atw:C0099_14045"/>
<keyword evidence="4" id="KW-0808">Transferase</keyword>
<protein>
    <recommendedName>
        <fullName evidence="2">histidine kinase</fullName>
        <ecNumber evidence="2">2.7.13.3</ecNumber>
    </recommendedName>
</protein>
<evidence type="ECO:0000259" key="12">
    <source>
        <dbReference type="PROSITE" id="PS50112"/>
    </source>
</evidence>
<dbReference type="SUPFAM" id="SSF52172">
    <property type="entry name" value="CheY-like"/>
    <property type="match status" value="1"/>
</dbReference>
<dbReference type="Pfam" id="PF00072">
    <property type="entry name" value="Response_reg"/>
    <property type="match status" value="1"/>
</dbReference>
<feature type="domain" description="PAS" evidence="12">
    <location>
        <begin position="293"/>
        <end position="347"/>
    </location>
</feature>
<dbReference type="InterPro" id="IPR013656">
    <property type="entry name" value="PAS_4"/>
</dbReference>
<dbReference type="PROSITE" id="PS50112">
    <property type="entry name" value="PAS"/>
    <property type="match status" value="2"/>
</dbReference>
<dbReference type="InterPro" id="IPR003594">
    <property type="entry name" value="HATPase_dom"/>
</dbReference>
<dbReference type="Gene3D" id="3.40.50.2300">
    <property type="match status" value="1"/>
</dbReference>
<dbReference type="InterPro" id="IPR035965">
    <property type="entry name" value="PAS-like_dom_sf"/>
</dbReference>
<feature type="modified residue" description="4-aspartylphosphate" evidence="9">
    <location>
        <position position="740"/>
    </location>
</feature>
<evidence type="ECO:0000313" key="14">
    <source>
        <dbReference type="EMBL" id="AUN95958.1"/>
    </source>
</evidence>
<dbReference type="Pfam" id="PF00989">
    <property type="entry name" value="PAS"/>
    <property type="match status" value="1"/>
</dbReference>
<keyword evidence="3 9" id="KW-0597">Phosphoprotein</keyword>
<dbReference type="InterPro" id="IPR036890">
    <property type="entry name" value="HATPase_C_sf"/>
</dbReference>
<dbReference type="GO" id="GO:0005524">
    <property type="term" value="F:ATP binding"/>
    <property type="evidence" value="ECO:0007669"/>
    <property type="project" value="UniProtKB-KW"/>
</dbReference>
<dbReference type="SUPFAM" id="SSF55781">
    <property type="entry name" value="GAF domain-like"/>
    <property type="match status" value="1"/>
</dbReference>
<dbReference type="GO" id="GO:0000155">
    <property type="term" value="F:phosphorelay sensor kinase activity"/>
    <property type="evidence" value="ECO:0007669"/>
    <property type="project" value="InterPro"/>
</dbReference>
<dbReference type="CDD" id="cd00130">
    <property type="entry name" value="PAS"/>
    <property type="match status" value="2"/>
</dbReference>
<dbReference type="Pfam" id="PF02518">
    <property type="entry name" value="HATPase_c"/>
    <property type="match status" value="1"/>
</dbReference>
<dbReference type="CDD" id="cd00156">
    <property type="entry name" value="REC"/>
    <property type="match status" value="1"/>
</dbReference>
<dbReference type="Gene3D" id="3.30.565.10">
    <property type="entry name" value="Histidine kinase-like ATPase, C-terminal domain"/>
    <property type="match status" value="1"/>
</dbReference>
<dbReference type="InterPro" id="IPR001789">
    <property type="entry name" value="Sig_transdc_resp-reg_receiver"/>
</dbReference>
<dbReference type="SUPFAM" id="SSF55785">
    <property type="entry name" value="PYP-like sensor domain (PAS domain)"/>
    <property type="match status" value="2"/>
</dbReference>
<keyword evidence="7" id="KW-0067">ATP-binding</keyword>
<evidence type="ECO:0000256" key="3">
    <source>
        <dbReference type="ARBA" id="ARBA00022553"/>
    </source>
</evidence>
<dbReference type="SMART" id="SM00091">
    <property type="entry name" value="PAS"/>
    <property type="match status" value="2"/>
</dbReference>
<dbReference type="PANTHER" id="PTHR43065:SF42">
    <property type="entry name" value="TWO-COMPONENT SENSOR PPRA"/>
    <property type="match status" value="1"/>
</dbReference>
<dbReference type="NCBIfam" id="TIGR00229">
    <property type="entry name" value="sensory_box"/>
    <property type="match status" value="2"/>
</dbReference>
<dbReference type="OrthoDB" id="5389366at2"/>
<dbReference type="AlphaFoldDB" id="A0A2I6S9M1"/>
<proteinExistence type="predicted"/>
<dbReference type="InterPro" id="IPR000700">
    <property type="entry name" value="PAS-assoc_C"/>
</dbReference>
<feature type="domain" description="Response regulatory" evidence="11">
    <location>
        <begin position="689"/>
        <end position="805"/>
    </location>
</feature>
<dbReference type="InterPro" id="IPR003018">
    <property type="entry name" value="GAF"/>
</dbReference>
<evidence type="ECO:0000313" key="15">
    <source>
        <dbReference type="Proteomes" id="UP000242205"/>
    </source>
</evidence>
<dbReference type="CDD" id="cd00082">
    <property type="entry name" value="HisKA"/>
    <property type="match status" value="1"/>
</dbReference>
<feature type="domain" description="PAC" evidence="13">
    <location>
        <begin position="371"/>
        <end position="421"/>
    </location>
</feature>
<evidence type="ECO:0000256" key="9">
    <source>
        <dbReference type="PROSITE-ProRule" id="PRU00169"/>
    </source>
</evidence>
<dbReference type="InterPro" id="IPR036097">
    <property type="entry name" value="HisK_dim/P_sf"/>
</dbReference>
<keyword evidence="15" id="KW-1185">Reference proteome</keyword>
<evidence type="ECO:0000256" key="6">
    <source>
        <dbReference type="ARBA" id="ARBA00022777"/>
    </source>
</evidence>
<dbReference type="Pfam" id="PF00512">
    <property type="entry name" value="HisKA"/>
    <property type="match status" value="1"/>
</dbReference>
<dbReference type="InterPro" id="IPR011006">
    <property type="entry name" value="CheY-like_superfamily"/>
</dbReference>
<evidence type="ECO:0000256" key="5">
    <source>
        <dbReference type="ARBA" id="ARBA00022741"/>
    </source>
</evidence>
<dbReference type="RefSeq" id="WP_102248003.1">
    <property type="nucleotide sequence ID" value="NZ_CP025682.1"/>
</dbReference>
<comment type="catalytic activity">
    <reaction evidence="1">
        <text>ATP + protein L-histidine = ADP + protein N-phospho-L-histidine.</text>
        <dbReference type="EC" id="2.7.13.3"/>
    </reaction>
</comment>
<dbReference type="SUPFAM" id="SSF55874">
    <property type="entry name" value="ATPase domain of HSP90 chaperone/DNA topoisomerase II/histidine kinase"/>
    <property type="match status" value="1"/>
</dbReference>
<dbReference type="GO" id="GO:0006355">
    <property type="term" value="P:regulation of DNA-templated transcription"/>
    <property type="evidence" value="ECO:0007669"/>
    <property type="project" value="InterPro"/>
</dbReference>
<keyword evidence="5" id="KW-0547">Nucleotide-binding</keyword>
<evidence type="ECO:0000259" key="11">
    <source>
        <dbReference type="PROSITE" id="PS50110"/>
    </source>
</evidence>
<feature type="domain" description="Histidine kinase" evidence="10">
    <location>
        <begin position="441"/>
        <end position="666"/>
    </location>
</feature>
<dbReference type="SMART" id="SM00387">
    <property type="entry name" value="HATPase_c"/>
    <property type="match status" value="1"/>
</dbReference>
<dbReference type="Pfam" id="PF08448">
    <property type="entry name" value="PAS_4"/>
    <property type="match status" value="1"/>
</dbReference>
<dbReference type="PROSITE" id="PS50110">
    <property type="entry name" value="RESPONSE_REGULATORY"/>
    <property type="match status" value="1"/>
</dbReference>
<evidence type="ECO:0000259" key="13">
    <source>
        <dbReference type="PROSITE" id="PS50113"/>
    </source>
</evidence>
<evidence type="ECO:0000259" key="10">
    <source>
        <dbReference type="PROSITE" id="PS50109"/>
    </source>
</evidence>
<dbReference type="InterPro" id="IPR013767">
    <property type="entry name" value="PAS_fold"/>
</dbReference>
<dbReference type="Proteomes" id="UP000242205">
    <property type="component" value="Chromosome"/>
</dbReference>
<evidence type="ECO:0000256" key="2">
    <source>
        <dbReference type="ARBA" id="ARBA00012438"/>
    </source>
</evidence>
<dbReference type="EC" id="2.7.13.3" evidence="2"/>
<evidence type="ECO:0000256" key="4">
    <source>
        <dbReference type="ARBA" id="ARBA00022679"/>
    </source>
</evidence>
<dbReference type="PROSITE" id="PS50113">
    <property type="entry name" value="PAC"/>
    <property type="match status" value="2"/>
</dbReference>
<name>A0A2I6S9M1_9RHOO</name>
<dbReference type="InterPro" id="IPR003661">
    <property type="entry name" value="HisK_dim/P_dom"/>
</dbReference>
<dbReference type="InterPro" id="IPR000014">
    <property type="entry name" value="PAS"/>
</dbReference>
<feature type="domain" description="PAS" evidence="12">
    <location>
        <begin position="12"/>
        <end position="57"/>
    </location>
</feature>